<dbReference type="InterPro" id="IPR044913">
    <property type="entry name" value="P_trefoil_dom_sf"/>
</dbReference>
<sequence>MGGLRKKSNKRVLIIVVSAIVMAAVIVAVVVPLALLEYKNRVPHSDGIKATKSGLDCYPEAEGNRSLVDKSKCTQRGCLFNADATLGQPICQYTEKQYTLSLIGTINTILGFQAILMQAGQSPFQGDIIQWTFTFENRGNDLARFTLDSGLSPRYKVPIPMNIPTSSGLNPQYQLRITNNESFAFQIIRKSTGTVIWDIGLGPGSLILSDQFLQISSKLPSSNVYGLGEHEHNSFRHELNKTWPSFSRDQPPSWDAEANLYGVHPFYTCLEDLNGSSHGILLLNSNAQEYAFTNLPSITFRTIGGILDFYIFMGPSPEQVIQQYTQAVGRPVMPPYWSLGFQLCRYGYNNISNLKEAVKTTALYDIPHDVQYVDIDHMDKQKIFTVSQDRFPGLNEYFKELQQNGMRIIYILDPCMISNDTNYLPYEEIKKIGGNIKWAKGISVPANSSDSDGAILGYVWPQGKTVFADFMKTTVKQVWKKLIVDYRNNLTFDGLWIDMNEPANFGTNEERPFNWPVDEKPYWSLNCTHNSLEDPPYRPKAVYRWDTGSKLGRLSDKTICMSTVQGNNDEYSHYDVHSLYGWSQTDATLEAARLATSQRSIVISRSTFPGSGRYAGHWLGDNVSQWSSMRKSIIGLLEFNLFGIPYIGADICGFFDNTTVQLCKRWMQLGAFYTFSRNHNSIGFLDQAPGQLGDVVGYASRDIMRIRYQFFLICTHCSIKLTLKAQL</sequence>
<evidence type="ECO:0000256" key="4">
    <source>
        <dbReference type="RuleBase" id="RU361185"/>
    </source>
</evidence>
<gene>
    <name evidence="7" type="primary">ORF149251</name>
</gene>
<dbReference type="GO" id="GO:0005975">
    <property type="term" value="P:carbohydrate metabolic process"/>
    <property type="evidence" value="ECO:0007669"/>
    <property type="project" value="InterPro"/>
</dbReference>
<dbReference type="EMBL" id="HACG01038765">
    <property type="protein sequence ID" value="CEK85630.1"/>
    <property type="molecule type" value="Transcribed_RNA"/>
</dbReference>
<reference evidence="7" key="1">
    <citation type="submission" date="2014-12" db="EMBL/GenBank/DDBJ databases">
        <title>Insight into the proteome of Arion vulgaris.</title>
        <authorList>
            <person name="Aradska J."/>
            <person name="Bulat T."/>
            <person name="Smidak R."/>
            <person name="Sarate P."/>
            <person name="Gangsoo J."/>
            <person name="Sialana F."/>
            <person name="Bilban M."/>
            <person name="Lubec G."/>
        </authorList>
    </citation>
    <scope>NUCLEOTIDE SEQUENCE</scope>
    <source>
        <tissue evidence="7">Skin</tissue>
    </source>
</reference>
<keyword evidence="4" id="KW-0326">Glycosidase</keyword>
<dbReference type="PANTHER" id="PTHR22762:SF133">
    <property type="entry name" value="P-TYPE DOMAIN-CONTAINING PROTEIN"/>
    <property type="match status" value="1"/>
</dbReference>
<dbReference type="Pfam" id="PF01055">
    <property type="entry name" value="Glyco_hydro_31_2nd"/>
    <property type="match status" value="1"/>
</dbReference>
<evidence type="ECO:0000256" key="1">
    <source>
        <dbReference type="ARBA" id="ARBA00007806"/>
    </source>
</evidence>
<evidence type="ECO:0000256" key="2">
    <source>
        <dbReference type="ARBA" id="ARBA00023157"/>
    </source>
</evidence>
<evidence type="ECO:0000259" key="6">
    <source>
        <dbReference type="Pfam" id="PF01055"/>
    </source>
</evidence>
<keyword evidence="4" id="KW-0378">Hydrolase</keyword>
<dbReference type="CDD" id="cd14752">
    <property type="entry name" value="GH31_N"/>
    <property type="match status" value="1"/>
</dbReference>
<proteinExistence type="inferred from homology"/>
<keyword evidence="2" id="KW-1015">Disulfide bond</keyword>
<feature type="domain" description="Glycoside hydrolase family 31 TIM barrel" evidence="6">
    <location>
        <begin position="331"/>
        <end position="710"/>
    </location>
</feature>
<accession>A0A0B7B0J4</accession>
<dbReference type="CDD" id="cd06602">
    <property type="entry name" value="GH31_MGAM_SI_GAA"/>
    <property type="match status" value="1"/>
</dbReference>
<dbReference type="SUPFAM" id="SSF51445">
    <property type="entry name" value="(Trans)glycosidases"/>
    <property type="match status" value="1"/>
</dbReference>
<dbReference type="GO" id="GO:0004558">
    <property type="term" value="F:alpha-1,4-glucosidase activity"/>
    <property type="evidence" value="ECO:0007669"/>
    <property type="project" value="TreeGrafter"/>
</dbReference>
<feature type="transmembrane region" description="Helical" evidence="5">
    <location>
        <begin position="12"/>
        <end position="35"/>
    </location>
</feature>
<dbReference type="InterPro" id="IPR011013">
    <property type="entry name" value="Gal_mutarotase_sf_dom"/>
</dbReference>
<dbReference type="GO" id="GO:0030246">
    <property type="term" value="F:carbohydrate binding"/>
    <property type="evidence" value="ECO:0007669"/>
    <property type="project" value="InterPro"/>
</dbReference>
<dbReference type="Gene3D" id="2.60.40.1760">
    <property type="entry name" value="glycosyl hydrolase (family 31)"/>
    <property type="match status" value="1"/>
</dbReference>
<evidence type="ECO:0000256" key="5">
    <source>
        <dbReference type="SAM" id="Phobius"/>
    </source>
</evidence>
<keyword evidence="3" id="KW-0325">Glycoprotein</keyword>
<protein>
    <recommendedName>
        <fullName evidence="6">Glycoside hydrolase family 31 TIM barrel domain-containing protein</fullName>
    </recommendedName>
</protein>
<keyword evidence="5" id="KW-1133">Transmembrane helix</keyword>
<keyword evidence="5" id="KW-0472">Membrane</keyword>
<dbReference type="GO" id="GO:0016020">
    <property type="term" value="C:membrane"/>
    <property type="evidence" value="ECO:0007669"/>
    <property type="project" value="UniProtKB-SubCell"/>
</dbReference>
<dbReference type="SUPFAM" id="SSF74650">
    <property type="entry name" value="Galactose mutarotase-like"/>
    <property type="match status" value="1"/>
</dbReference>
<dbReference type="InterPro" id="IPR017853">
    <property type="entry name" value="GH"/>
</dbReference>
<dbReference type="Gene3D" id="4.10.110.10">
    <property type="entry name" value="Spasmolytic Protein, domain 1"/>
    <property type="match status" value="1"/>
</dbReference>
<evidence type="ECO:0000313" key="7">
    <source>
        <dbReference type="EMBL" id="CEK85630.1"/>
    </source>
</evidence>
<dbReference type="InterPro" id="IPR000322">
    <property type="entry name" value="Glyco_hydro_31_TIM"/>
</dbReference>
<dbReference type="Gene3D" id="3.20.20.80">
    <property type="entry name" value="Glycosidases"/>
    <property type="match status" value="1"/>
</dbReference>
<dbReference type="PANTHER" id="PTHR22762">
    <property type="entry name" value="ALPHA-GLUCOSIDASE"/>
    <property type="match status" value="1"/>
</dbReference>
<name>A0A0B7B0J4_9EUPU</name>
<evidence type="ECO:0000256" key="3">
    <source>
        <dbReference type="ARBA" id="ARBA00023180"/>
    </source>
</evidence>
<comment type="similarity">
    <text evidence="1 4">Belongs to the glycosyl hydrolase 31 family.</text>
</comment>
<dbReference type="PROSITE" id="PS00129">
    <property type="entry name" value="GLYCOSYL_HYDROL_F31_1"/>
    <property type="match status" value="1"/>
</dbReference>
<keyword evidence="5" id="KW-0812">Transmembrane</keyword>
<dbReference type="AlphaFoldDB" id="A0A0B7B0J4"/>
<organism evidence="7">
    <name type="scientific">Arion vulgaris</name>
    <dbReference type="NCBI Taxonomy" id="1028688"/>
    <lineage>
        <taxon>Eukaryota</taxon>
        <taxon>Metazoa</taxon>
        <taxon>Spiralia</taxon>
        <taxon>Lophotrochozoa</taxon>
        <taxon>Mollusca</taxon>
        <taxon>Gastropoda</taxon>
        <taxon>Heterobranchia</taxon>
        <taxon>Euthyneura</taxon>
        <taxon>Panpulmonata</taxon>
        <taxon>Eupulmonata</taxon>
        <taxon>Stylommatophora</taxon>
        <taxon>Helicina</taxon>
        <taxon>Arionoidea</taxon>
        <taxon>Arionidae</taxon>
        <taxon>Arion</taxon>
    </lineage>
</organism>
<dbReference type="InterPro" id="IPR030458">
    <property type="entry name" value="Glyco_hydro_31_AS"/>
</dbReference>